<keyword evidence="2" id="KW-0472">Membrane</keyword>
<keyword evidence="2" id="KW-1133">Transmembrane helix</keyword>
<dbReference type="KEGG" id="txa:HQN79_03970"/>
<feature type="transmembrane region" description="Helical" evidence="2">
    <location>
        <begin position="147"/>
        <end position="167"/>
    </location>
</feature>
<evidence type="ECO:0000256" key="1">
    <source>
        <dbReference type="SAM" id="Coils"/>
    </source>
</evidence>
<sequence>MPDELNEINRLASISFQLIGGLIVLWSIDSNLGVIKNSSLIKMLTSYLKGFFELGKTQVIKVDFLQNESHFGKAQIRHTKKIESIEDKIDYIQEQLDFVENQSKELVEELRSDFQNELLVLKQEIRSCKKTLKLIDRNLSDISIGGIPQQVFGVFLVIYGSVISYFVT</sequence>
<protein>
    <submittedName>
        <fullName evidence="3">Uncharacterized protein</fullName>
    </submittedName>
</protein>
<dbReference type="EMBL" id="CP054020">
    <property type="protein sequence ID" value="QKI88782.1"/>
    <property type="molecule type" value="Genomic_DNA"/>
</dbReference>
<dbReference type="Proteomes" id="UP000504724">
    <property type="component" value="Chromosome"/>
</dbReference>
<keyword evidence="1" id="KW-0175">Coiled coil</keyword>
<evidence type="ECO:0000313" key="4">
    <source>
        <dbReference type="Proteomes" id="UP000504724"/>
    </source>
</evidence>
<dbReference type="AlphaFoldDB" id="A0A7D4SZU6"/>
<dbReference type="RefSeq" id="WP_173284395.1">
    <property type="nucleotide sequence ID" value="NZ_CP054020.1"/>
</dbReference>
<gene>
    <name evidence="3" type="ORF">HQN79_03970</name>
</gene>
<proteinExistence type="predicted"/>
<organism evidence="3 4">
    <name type="scientific">Thiomicrorhabdus xiamenensis</name>
    <dbReference type="NCBI Taxonomy" id="2739063"/>
    <lineage>
        <taxon>Bacteria</taxon>
        <taxon>Pseudomonadati</taxon>
        <taxon>Pseudomonadota</taxon>
        <taxon>Gammaproteobacteria</taxon>
        <taxon>Thiotrichales</taxon>
        <taxon>Piscirickettsiaceae</taxon>
        <taxon>Thiomicrorhabdus</taxon>
    </lineage>
</organism>
<accession>A0A7D4SZU6</accession>
<keyword evidence="2" id="KW-0812">Transmembrane</keyword>
<evidence type="ECO:0000256" key="2">
    <source>
        <dbReference type="SAM" id="Phobius"/>
    </source>
</evidence>
<feature type="transmembrane region" description="Helical" evidence="2">
    <location>
        <begin position="12"/>
        <end position="34"/>
    </location>
</feature>
<name>A0A7D4SZU6_9GAMM</name>
<reference evidence="3 4" key="1">
    <citation type="submission" date="2020-05" db="EMBL/GenBank/DDBJ databases">
        <title>Thiomicrorhabdus sediminis sp.nov. and Thiomicrorhabdus xiamenensis sp.nov., novel sulfur-oxidizing bacteria isolated from coastal sediment.</title>
        <authorList>
            <person name="Liu X."/>
        </authorList>
    </citation>
    <scope>NUCLEOTIDE SEQUENCE [LARGE SCALE GENOMIC DNA]</scope>
    <source>
        <strain evidence="3 4">G2</strain>
    </source>
</reference>
<keyword evidence="4" id="KW-1185">Reference proteome</keyword>
<evidence type="ECO:0000313" key="3">
    <source>
        <dbReference type="EMBL" id="QKI88782.1"/>
    </source>
</evidence>
<feature type="coiled-coil region" evidence="1">
    <location>
        <begin position="82"/>
        <end position="124"/>
    </location>
</feature>